<dbReference type="PANTHER" id="PTHR43802:SF1">
    <property type="entry name" value="IP11341P-RELATED"/>
    <property type="match status" value="1"/>
</dbReference>
<dbReference type="AlphaFoldDB" id="A0A6J7Q3A9"/>
<dbReference type="EMBL" id="CAFBPN010000008">
    <property type="protein sequence ID" value="CAB5011766.1"/>
    <property type="molecule type" value="Genomic_DNA"/>
</dbReference>
<dbReference type="PROSITE" id="PS00166">
    <property type="entry name" value="ENOYL_COA_HYDRATASE"/>
    <property type="match status" value="1"/>
</dbReference>
<dbReference type="InterPro" id="IPR018376">
    <property type="entry name" value="Enoyl-CoA_hyd/isom_CS"/>
</dbReference>
<dbReference type="CDD" id="cd06558">
    <property type="entry name" value="crotonase-like"/>
    <property type="match status" value="1"/>
</dbReference>
<dbReference type="InterPro" id="IPR029045">
    <property type="entry name" value="ClpP/crotonase-like_dom_sf"/>
</dbReference>
<dbReference type="Pfam" id="PF00378">
    <property type="entry name" value="ECH_1"/>
    <property type="match status" value="1"/>
</dbReference>
<evidence type="ECO:0000313" key="2">
    <source>
        <dbReference type="EMBL" id="CAB5011766.1"/>
    </source>
</evidence>
<gene>
    <name evidence="2" type="ORF">UFOPK4098_00335</name>
    <name evidence="3" type="ORF">UFOPK4347_00047</name>
</gene>
<dbReference type="SUPFAM" id="SSF52096">
    <property type="entry name" value="ClpP/crotonase"/>
    <property type="match status" value="1"/>
</dbReference>
<dbReference type="Gene3D" id="3.90.226.10">
    <property type="entry name" value="2-enoyl-CoA Hydratase, Chain A, domain 1"/>
    <property type="match status" value="1"/>
</dbReference>
<reference evidence="2" key="1">
    <citation type="submission" date="2020-05" db="EMBL/GenBank/DDBJ databases">
        <authorList>
            <person name="Chiriac C."/>
            <person name="Salcher M."/>
            <person name="Ghai R."/>
            <person name="Kavagutti S V."/>
        </authorList>
    </citation>
    <scope>NUCLEOTIDE SEQUENCE</scope>
</reference>
<evidence type="ECO:0000313" key="3">
    <source>
        <dbReference type="EMBL" id="CAB5057790.1"/>
    </source>
</evidence>
<dbReference type="EMBL" id="CAFBQU010000001">
    <property type="protein sequence ID" value="CAB5057790.1"/>
    <property type="molecule type" value="Genomic_DNA"/>
</dbReference>
<proteinExistence type="inferred from homology"/>
<accession>A0A6J7Q3A9</accession>
<dbReference type="GO" id="GO:0003824">
    <property type="term" value="F:catalytic activity"/>
    <property type="evidence" value="ECO:0007669"/>
    <property type="project" value="InterPro"/>
</dbReference>
<sequence>MTTVTEPFVSIAGITAHVATIRLNRPPNNFFSFDMISALADALEELDTKDDCRCVVLAADGKNFCAGADFSGNASPYSTADLYNAATRLFRTNKPFVAAVNGAAIGGGLGLALSADFRIASPESKFSANFAQLGFHHGFGLSVTLPRLVGEQKAAELLFTGRRLNGTEAHTIGLVDQLVATSEIESAACALASEIASSAPLAVESIRATLRNGIADQVAQATQREMAEQLRLRATADFAEGTTAVAQRRPAEFQRK</sequence>
<dbReference type="InterPro" id="IPR001753">
    <property type="entry name" value="Enoyl-CoA_hydra/iso"/>
</dbReference>
<protein>
    <submittedName>
        <fullName evidence="2">Unannotated protein</fullName>
    </submittedName>
</protein>
<organism evidence="2">
    <name type="scientific">freshwater metagenome</name>
    <dbReference type="NCBI Taxonomy" id="449393"/>
    <lineage>
        <taxon>unclassified sequences</taxon>
        <taxon>metagenomes</taxon>
        <taxon>ecological metagenomes</taxon>
    </lineage>
</organism>
<evidence type="ECO:0000256" key="1">
    <source>
        <dbReference type="ARBA" id="ARBA00005254"/>
    </source>
</evidence>
<comment type="similarity">
    <text evidence="1">Belongs to the enoyl-CoA hydratase/isomerase family.</text>
</comment>
<name>A0A6J7Q3A9_9ZZZZ</name>
<dbReference type="PANTHER" id="PTHR43802">
    <property type="entry name" value="ENOYL-COA HYDRATASE"/>
    <property type="match status" value="1"/>
</dbReference>